<name>A0AAV7UEK4_PLEWA</name>
<proteinExistence type="predicted"/>
<keyword evidence="3" id="KW-1185">Reference proteome</keyword>
<organism evidence="2 3">
    <name type="scientific">Pleurodeles waltl</name>
    <name type="common">Iberian ribbed newt</name>
    <dbReference type="NCBI Taxonomy" id="8319"/>
    <lineage>
        <taxon>Eukaryota</taxon>
        <taxon>Metazoa</taxon>
        <taxon>Chordata</taxon>
        <taxon>Craniata</taxon>
        <taxon>Vertebrata</taxon>
        <taxon>Euteleostomi</taxon>
        <taxon>Amphibia</taxon>
        <taxon>Batrachia</taxon>
        <taxon>Caudata</taxon>
        <taxon>Salamandroidea</taxon>
        <taxon>Salamandridae</taxon>
        <taxon>Pleurodelinae</taxon>
        <taxon>Pleurodeles</taxon>
    </lineage>
</organism>
<dbReference type="Proteomes" id="UP001066276">
    <property type="component" value="Chromosome 3_1"/>
</dbReference>
<protein>
    <submittedName>
        <fullName evidence="2">Uncharacterized protein</fullName>
    </submittedName>
</protein>
<feature type="region of interest" description="Disordered" evidence="1">
    <location>
        <begin position="1"/>
        <end position="30"/>
    </location>
</feature>
<gene>
    <name evidence="2" type="ORF">NDU88_004079</name>
</gene>
<dbReference type="AlphaFoldDB" id="A0AAV7UEK4"/>
<feature type="compositionally biased region" description="Basic residues" evidence="1">
    <location>
        <begin position="1"/>
        <end position="12"/>
    </location>
</feature>
<sequence length="73" mass="8031">MSGRRSRRKRCALPKDAEQNERGEIEARSRISSRGLSSAAVLEAGELPGRCPLLLPSQLIGTGEGERAEARRW</sequence>
<evidence type="ECO:0000313" key="2">
    <source>
        <dbReference type="EMBL" id="KAJ1187302.1"/>
    </source>
</evidence>
<dbReference type="EMBL" id="JANPWB010000005">
    <property type="protein sequence ID" value="KAJ1187302.1"/>
    <property type="molecule type" value="Genomic_DNA"/>
</dbReference>
<evidence type="ECO:0000313" key="3">
    <source>
        <dbReference type="Proteomes" id="UP001066276"/>
    </source>
</evidence>
<accession>A0AAV7UEK4</accession>
<comment type="caution">
    <text evidence="2">The sequence shown here is derived from an EMBL/GenBank/DDBJ whole genome shotgun (WGS) entry which is preliminary data.</text>
</comment>
<feature type="compositionally biased region" description="Basic and acidic residues" evidence="1">
    <location>
        <begin position="13"/>
        <end position="29"/>
    </location>
</feature>
<reference evidence="2" key="1">
    <citation type="journal article" date="2022" name="bioRxiv">
        <title>Sequencing and chromosome-scale assembly of the giantPleurodeles waltlgenome.</title>
        <authorList>
            <person name="Brown T."/>
            <person name="Elewa A."/>
            <person name="Iarovenko S."/>
            <person name="Subramanian E."/>
            <person name="Araus A.J."/>
            <person name="Petzold A."/>
            <person name="Susuki M."/>
            <person name="Suzuki K.-i.T."/>
            <person name="Hayashi T."/>
            <person name="Toyoda A."/>
            <person name="Oliveira C."/>
            <person name="Osipova E."/>
            <person name="Leigh N.D."/>
            <person name="Simon A."/>
            <person name="Yun M.H."/>
        </authorList>
    </citation>
    <scope>NUCLEOTIDE SEQUENCE</scope>
    <source>
        <strain evidence="2">20211129_DDA</strain>
        <tissue evidence="2">Liver</tissue>
    </source>
</reference>
<evidence type="ECO:0000256" key="1">
    <source>
        <dbReference type="SAM" id="MobiDB-lite"/>
    </source>
</evidence>